<dbReference type="PANTHER" id="PTHR43415">
    <property type="entry name" value="SPERMIDINE N(1)-ACETYLTRANSFERASE"/>
    <property type="match status" value="1"/>
</dbReference>
<proteinExistence type="predicted"/>
<evidence type="ECO:0000313" key="3">
    <source>
        <dbReference type="Proteomes" id="UP000242616"/>
    </source>
</evidence>
<organism evidence="2 3">
    <name type="scientific">Thermosipho affectus</name>
    <dbReference type="NCBI Taxonomy" id="660294"/>
    <lineage>
        <taxon>Bacteria</taxon>
        <taxon>Thermotogati</taxon>
        <taxon>Thermotogota</taxon>
        <taxon>Thermotogae</taxon>
        <taxon>Thermotogales</taxon>
        <taxon>Fervidobacteriaceae</taxon>
        <taxon>Thermosipho</taxon>
    </lineage>
</organism>
<evidence type="ECO:0000259" key="1">
    <source>
        <dbReference type="PROSITE" id="PS51186"/>
    </source>
</evidence>
<protein>
    <submittedName>
        <fullName evidence="2">Acetyltransferase</fullName>
    </submittedName>
</protein>
<accession>A0ABX3IMT8</accession>
<gene>
    <name evidence="2" type="ORF">XJ44_00700</name>
</gene>
<dbReference type="PANTHER" id="PTHR43415:SF3">
    <property type="entry name" value="GNAT-FAMILY ACETYLTRANSFERASE"/>
    <property type="match status" value="1"/>
</dbReference>
<dbReference type="Pfam" id="PF13302">
    <property type="entry name" value="Acetyltransf_3"/>
    <property type="match status" value="1"/>
</dbReference>
<sequence>MLDGKKVRLREYRREDLEKARNMVNNVLKYTMPGIPYPLRVEDEIKWYEGFNAFSDNYSFAIELKESNEYIGGCGVNKVDWKNSVCELGIFLGMSYWNKGYGTEAMELLVDFVFKEMNINKIKLHVYSFNQRAIRSYEKLGFKKEGVLREELFRDGKYWDVIVMGLLRREWK</sequence>
<dbReference type="InterPro" id="IPR016181">
    <property type="entry name" value="Acyl_CoA_acyltransferase"/>
</dbReference>
<dbReference type="Proteomes" id="UP000242616">
    <property type="component" value="Unassembled WGS sequence"/>
</dbReference>
<dbReference type="PROSITE" id="PS51186">
    <property type="entry name" value="GNAT"/>
    <property type="match status" value="1"/>
</dbReference>
<comment type="caution">
    <text evidence="2">The sequence shown here is derived from an EMBL/GenBank/DDBJ whole genome shotgun (WGS) entry which is preliminary data.</text>
</comment>
<feature type="domain" description="N-acetyltransferase" evidence="1">
    <location>
        <begin position="7"/>
        <end position="169"/>
    </location>
</feature>
<evidence type="ECO:0000313" key="2">
    <source>
        <dbReference type="EMBL" id="ONN27928.1"/>
    </source>
</evidence>
<dbReference type="EMBL" id="LBFC01000003">
    <property type="protein sequence ID" value="ONN27928.1"/>
    <property type="molecule type" value="Genomic_DNA"/>
</dbReference>
<dbReference type="Gene3D" id="3.40.630.30">
    <property type="match status" value="1"/>
</dbReference>
<dbReference type="SUPFAM" id="SSF55729">
    <property type="entry name" value="Acyl-CoA N-acyltransferases (Nat)"/>
    <property type="match status" value="1"/>
</dbReference>
<name>A0ABX3IMT8_9BACT</name>
<dbReference type="InterPro" id="IPR000182">
    <property type="entry name" value="GNAT_dom"/>
</dbReference>
<dbReference type="RefSeq" id="WP_077197741.1">
    <property type="nucleotide sequence ID" value="NZ_LBFC01000003.1"/>
</dbReference>
<reference evidence="2 3" key="1">
    <citation type="submission" date="2015-06" db="EMBL/GenBank/DDBJ databases">
        <title>Genome sequencing of Thermotogales isolates from hydrothermal vents.</title>
        <authorList>
            <person name="Haverkamp T.H."/>
            <person name="Kublanov I.V."/>
            <person name="Nesbo C.L."/>
        </authorList>
    </citation>
    <scope>NUCLEOTIDE SEQUENCE [LARGE SCALE GENOMIC DNA]</scope>
    <source>
        <strain evidence="3">ik275mar</strain>
    </source>
</reference>
<keyword evidence="3" id="KW-1185">Reference proteome</keyword>